<dbReference type="PANTHER" id="PTHR34820:SF4">
    <property type="entry name" value="INNER MEMBRANE PROTEIN YEBZ"/>
    <property type="match status" value="1"/>
</dbReference>
<keyword evidence="3 6" id="KW-0812">Transmembrane</keyword>
<dbReference type="NCBIfam" id="NF033808">
    <property type="entry name" value="copper_CopD"/>
    <property type="match status" value="1"/>
</dbReference>
<evidence type="ECO:0000313" key="9">
    <source>
        <dbReference type="Proteomes" id="UP000620262"/>
    </source>
</evidence>
<dbReference type="EMBL" id="JADBEC010000001">
    <property type="protein sequence ID" value="MBE1506469.1"/>
    <property type="molecule type" value="Genomic_DNA"/>
</dbReference>
<keyword evidence="5 6" id="KW-0472">Membrane</keyword>
<evidence type="ECO:0000256" key="6">
    <source>
        <dbReference type="SAM" id="Phobius"/>
    </source>
</evidence>
<gene>
    <name evidence="8" type="ORF">H4W29_003650</name>
</gene>
<comment type="subcellular location">
    <subcellularLocation>
        <location evidence="1">Cell membrane</location>
        <topology evidence="1">Multi-pass membrane protein</topology>
    </subcellularLocation>
</comment>
<keyword evidence="2" id="KW-1003">Cell membrane</keyword>
<dbReference type="Pfam" id="PF05425">
    <property type="entry name" value="CopD"/>
    <property type="match status" value="1"/>
</dbReference>
<evidence type="ECO:0000256" key="3">
    <source>
        <dbReference type="ARBA" id="ARBA00022692"/>
    </source>
</evidence>
<evidence type="ECO:0000256" key="5">
    <source>
        <dbReference type="ARBA" id="ARBA00023136"/>
    </source>
</evidence>
<feature type="transmembrane region" description="Helical" evidence="6">
    <location>
        <begin position="199"/>
        <end position="219"/>
    </location>
</feature>
<feature type="transmembrane region" description="Helical" evidence="6">
    <location>
        <begin position="83"/>
        <end position="111"/>
    </location>
</feature>
<evidence type="ECO:0000256" key="4">
    <source>
        <dbReference type="ARBA" id="ARBA00022989"/>
    </source>
</evidence>
<feature type="transmembrane region" description="Helical" evidence="6">
    <location>
        <begin position="118"/>
        <end position="140"/>
    </location>
</feature>
<evidence type="ECO:0000256" key="2">
    <source>
        <dbReference type="ARBA" id="ARBA00022475"/>
    </source>
</evidence>
<protein>
    <submittedName>
        <fullName evidence="8">Copper resistance protein D</fullName>
    </submittedName>
</protein>
<sequence length="295" mass="30794">MTPDTANIACRFVFDGAVLFLWGSAAYLWLLVPKGLSGSIWARLAVWRLAAVVLAVLATLVLLPVRCAMIGNGWADGLDGDVMISVLTATSIGTAWAWQAAFAAALLMVTLLPLRRKVAATAVVSALLLCGLSLTGHAAMNDGWLRVLHRANDMVHVLSGGAWVGALIPVALVLCRLGDGMAGADARIALIRFSTAGHVAVALVILSGVANSLLIIGGLPLDWSIAYQRLLSLKIALALLMMLIAVFNRYGLVPRMGRSHSAGKALAAGTLAEIAIAVCVVALVAWFGTLEPFPG</sequence>
<feature type="transmembrane region" description="Helical" evidence="6">
    <location>
        <begin position="12"/>
        <end position="32"/>
    </location>
</feature>
<dbReference type="InterPro" id="IPR047689">
    <property type="entry name" value="CopD"/>
</dbReference>
<comment type="caution">
    <text evidence="8">The sequence shown here is derived from an EMBL/GenBank/DDBJ whole genome shotgun (WGS) entry which is preliminary data.</text>
</comment>
<name>A0ABR9ITF6_RHIVS</name>
<feature type="transmembrane region" description="Helical" evidence="6">
    <location>
        <begin position="231"/>
        <end position="253"/>
    </location>
</feature>
<reference evidence="8 9" key="1">
    <citation type="submission" date="2020-10" db="EMBL/GenBank/DDBJ databases">
        <title>Sequencing the genomes of 1000 actinobacteria strains.</title>
        <authorList>
            <person name="Klenk H.-P."/>
        </authorList>
    </citation>
    <scope>NUCLEOTIDE SEQUENCE [LARGE SCALE GENOMIC DNA]</scope>
    <source>
        <strain evidence="8 9">DSM 7307</strain>
    </source>
</reference>
<dbReference type="PANTHER" id="PTHR34820">
    <property type="entry name" value="INNER MEMBRANE PROTEIN YEBZ"/>
    <property type="match status" value="1"/>
</dbReference>
<proteinExistence type="predicted"/>
<dbReference type="InterPro" id="IPR008457">
    <property type="entry name" value="Cu-R_CopD_dom"/>
</dbReference>
<keyword evidence="9" id="KW-1185">Reference proteome</keyword>
<organism evidence="8 9">
    <name type="scientific">Rhizobium viscosum</name>
    <name type="common">Arthrobacter viscosus</name>
    <dbReference type="NCBI Taxonomy" id="1673"/>
    <lineage>
        <taxon>Bacteria</taxon>
        <taxon>Pseudomonadati</taxon>
        <taxon>Pseudomonadota</taxon>
        <taxon>Alphaproteobacteria</taxon>
        <taxon>Hyphomicrobiales</taxon>
        <taxon>Rhizobiaceae</taxon>
        <taxon>Rhizobium/Agrobacterium group</taxon>
        <taxon>Rhizobium</taxon>
    </lineage>
</organism>
<dbReference type="Proteomes" id="UP000620262">
    <property type="component" value="Unassembled WGS sequence"/>
</dbReference>
<feature type="transmembrane region" description="Helical" evidence="6">
    <location>
        <begin position="265"/>
        <end position="287"/>
    </location>
</feature>
<feature type="transmembrane region" description="Helical" evidence="6">
    <location>
        <begin position="160"/>
        <end position="178"/>
    </location>
</feature>
<evidence type="ECO:0000256" key="1">
    <source>
        <dbReference type="ARBA" id="ARBA00004651"/>
    </source>
</evidence>
<dbReference type="InterPro" id="IPR032694">
    <property type="entry name" value="CopC/D"/>
</dbReference>
<evidence type="ECO:0000313" key="8">
    <source>
        <dbReference type="EMBL" id="MBE1506469.1"/>
    </source>
</evidence>
<keyword evidence="4 6" id="KW-1133">Transmembrane helix</keyword>
<accession>A0ABR9ITF6</accession>
<evidence type="ECO:0000259" key="7">
    <source>
        <dbReference type="Pfam" id="PF05425"/>
    </source>
</evidence>
<feature type="transmembrane region" description="Helical" evidence="6">
    <location>
        <begin position="44"/>
        <end position="63"/>
    </location>
</feature>
<feature type="domain" description="Copper resistance protein D" evidence="7">
    <location>
        <begin position="189"/>
        <end position="286"/>
    </location>
</feature>
<dbReference type="RefSeq" id="WP_192730168.1">
    <property type="nucleotide sequence ID" value="NZ_BAAAVL010000013.1"/>
</dbReference>